<protein>
    <submittedName>
        <fullName evidence="1">14892_t:CDS:1</fullName>
    </submittedName>
</protein>
<sequence>IPPSGSPPNEATLSNCWKSLKPLVPRKPNNLNGSPSNRCYVRPLGCSLVNDCSEHLNGLSKGGLASKGIVAIFDIILWQSDPQ</sequence>
<name>A0ACA9S417_9GLOM</name>
<dbReference type="Proteomes" id="UP000789920">
    <property type="component" value="Unassembled WGS sequence"/>
</dbReference>
<accession>A0ACA9S417</accession>
<feature type="non-terminal residue" evidence="1">
    <location>
        <position position="1"/>
    </location>
</feature>
<reference evidence="1" key="1">
    <citation type="submission" date="2021-06" db="EMBL/GenBank/DDBJ databases">
        <authorList>
            <person name="Kallberg Y."/>
            <person name="Tangrot J."/>
            <person name="Rosling A."/>
        </authorList>
    </citation>
    <scope>NUCLEOTIDE SEQUENCE</scope>
    <source>
        <strain evidence="1">MA461A</strain>
    </source>
</reference>
<gene>
    <name evidence="1" type="ORF">RPERSI_LOCUS26468</name>
</gene>
<organism evidence="1 2">
    <name type="scientific">Racocetra persica</name>
    <dbReference type="NCBI Taxonomy" id="160502"/>
    <lineage>
        <taxon>Eukaryota</taxon>
        <taxon>Fungi</taxon>
        <taxon>Fungi incertae sedis</taxon>
        <taxon>Mucoromycota</taxon>
        <taxon>Glomeromycotina</taxon>
        <taxon>Glomeromycetes</taxon>
        <taxon>Diversisporales</taxon>
        <taxon>Gigasporaceae</taxon>
        <taxon>Racocetra</taxon>
    </lineage>
</organism>
<feature type="non-terminal residue" evidence="1">
    <location>
        <position position="83"/>
    </location>
</feature>
<evidence type="ECO:0000313" key="2">
    <source>
        <dbReference type="Proteomes" id="UP000789920"/>
    </source>
</evidence>
<comment type="caution">
    <text evidence="1">The sequence shown here is derived from an EMBL/GenBank/DDBJ whole genome shotgun (WGS) entry which is preliminary data.</text>
</comment>
<proteinExistence type="predicted"/>
<evidence type="ECO:0000313" key="1">
    <source>
        <dbReference type="EMBL" id="CAG8825369.1"/>
    </source>
</evidence>
<dbReference type="EMBL" id="CAJVQC010090435">
    <property type="protein sequence ID" value="CAG8825369.1"/>
    <property type="molecule type" value="Genomic_DNA"/>
</dbReference>
<keyword evidence="2" id="KW-1185">Reference proteome</keyword>